<evidence type="ECO:0000259" key="9">
    <source>
        <dbReference type="PROSITE" id="PS50109"/>
    </source>
</evidence>
<organism evidence="10 11">
    <name type="scientific">Flagellimonas meridianipacifica</name>
    <dbReference type="NCBI Taxonomy" id="1080225"/>
    <lineage>
        <taxon>Bacteria</taxon>
        <taxon>Pseudomonadati</taxon>
        <taxon>Bacteroidota</taxon>
        <taxon>Flavobacteriia</taxon>
        <taxon>Flavobacteriales</taxon>
        <taxon>Flavobacteriaceae</taxon>
        <taxon>Flagellimonas</taxon>
    </lineage>
</organism>
<evidence type="ECO:0000256" key="3">
    <source>
        <dbReference type="ARBA" id="ARBA00022553"/>
    </source>
</evidence>
<sequence>MEKKPDIQELKNRLSLELEKTKPDNNVILSLSQQIANLDVDNVRFSVDAGIINRLGTELVGKKETAVSELVKNAYDADATVVRLIFDNSDEEGGTLIIEDDGVGMSREELINGFMKISSTDKIHNPLSPKFKRHRAGRKGIGRFAVQRLAKELVILTKKEGDNIAHRLEIDWSKYKGDKNLLYITNKIEETPSEDINGTSLRLIGLRDKWTKASIERIYRYVSGLIQPFPLSKIRVLQEEERNKTSQDPGFKAEMFKKQENKVVTIADEQSMILDYAAAVFEGYVDKEGSSFVSIESKKLGISELVELGAKKDFPKSKYANLKNVHFKAHYFLYLPEFIPSQQRKKIVDLAQHSGGIRLYRNGFRVLPYGEFGDDWLELDESVKKRTFLPVHSNSNFFGFVEVIDRDGVEFEETSSREGLLETESFQELRDFLYRALTTGIVRIANEREVKVTTNQKNWERKYERPVERLKIIKDDLKKESENTKIENYSGKTKSDIAEELDKKSNKLKQVVETIDEVILQQEQENQFQLKEISILRVLASLGLSIGIYTHEVRQYLASINASVKFLSKKFPDDKSYQSKIERLRKNVEILTTYTSYFDKTVSENVTRELVPQEIPVLVTQFFKTISLDNHKNKTQIHPLKIKGSDLYTIPMHSSEWATILYNLYTNSLKAIKRAEINNGEIFIEIGSDDHMIYLEFSDNGDGIPEDNQDKIFEPFFTTSNSSGHFTDEDEELLGTGLGLKIVKDIIDAYGGNIEVVDSPKGFSTCIRIEIPEATDKDLETA</sequence>
<dbReference type="Gene3D" id="3.30.565.10">
    <property type="entry name" value="Histidine kinase-like ATPase, C-terminal domain"/>
    <property type="match status" value="2"/>
</dbReference>
<dbReference type="EMBL" id="PVYX01000001">
    <property type="protein sequence ID" value="PRX57370.1"/>
    <property type="molecule type" value="Genomic_DNA"/>
</dbReference>
<dbReference type="EC" id="2.7.13.3" evidence="2"/>
<comment type="caution">
    <text evidence="10">The sequence shown here is derived from an EMBL/GenBank/DDBJ whole genome shotgun (WGS) entry which is preliminary data.</text>
</comment>
<evidence type="ECO:0000256" key="1">
    <source>
        <dbReference type="ARBA" id="ARBA00000085"/>
    </source>
</evidence>
<evidence type="ECO:0000256" key="4">
    <source>
        <dbReference type="ARBA" id="ARBA00022679"/>
    </source>
</evidence>
<dbReference type="InterPro" id="IPR004358">
    <property type="entry name" value="Sig_transdc_His_kin-like_C"/>
</dbReference>
<reference evidence="10 11" key="1">
    <citation type="submission" date="2018-03" db="EMBL/GenBank/DDBJ databases">
        <title>Genomic Encyclopedia of Archaeal and Bacterial Type Strains, Phase II (KMG-II): from individual species to whole genera.</title>
        <authorList>
            <person name="Goeker M."/>
        </authorList>
    </citation>
    <scope>NUCLEOTIDE SEQUENCE [LARGE SCALE GENOMIC DNA]</scope>
    <source>
        <strain evidence="10 11">DSM 25027</strain>
    </source>
</reference>
<protein>
    <recommendedName>
        <fullName evidence="2">histidine kinase</fullName>
        <ecNumber evidence="2">2.7.13.3</ecNumber>
    </recommendedName>
</protein>
<dbReference type="CDD" id="cd00075">
    <property type="entry name" value="HATPase"/>
    <property type="match status" value="1"/>
</dbReference>
<gene>
    <name evidence="10" type="ORF">CLV81_1374</name>
</gene>
<evidence type="ECO:0000256" key="8">
    <source>
        <dbReference type="ARBA" id="ARBA00023012"/>
    </source>
</evidence>
<evidence type="ECO:0000313" key="10">
    <source>
        <dbReference type="EMBL" id="PRX57370.1"/>
    </source>
</evidence>
<dbReference type="Proteomes" id="UP000237640">
    <property type="component" value="Unassembled WGS sequence"/>
</dbReference>
<evidence type="ECO:0000256" key="6">
    <source>
        <dbReference type="ARBA" id="ARBA00022777"/>
    </source>
</evidence>
<name>A0A2T0MIF7_9FLAO</name>
<dbReference type="OrthoDB" id="9816482at2"/>
<dbReference type="Pfam" id="PF02518">
    <property type="entry name" value="HATPase_c"/>
    <property type="match status" value="1"/>
</dbReference>
<keyword evidence="6 10" id="KW-0418">Kinase</keyword>
<dbReference type="SMART" id="SM00387">
    <property type="entry name" value="HATPase_c"/>
    <property type="match status" value="1"/>
</dbReference>
<dbReference type="InterPro" id="IPR036890">
    <property type="entry name" value="HATPase_C_sf"/>
</dbReference>
<comment type="catalytic activity">
    <reaction evidence="1">
        <text>ATP + protein L-histidine = ADP + protein N-phospho-L-histidine.</text>
        <dbReference type="EC" id="2.7.13.3"/>
    </reaction>
</comment>
<dbReference type="PANTHER" id="PTHR43065">
    <property type="entry name" value="SENSOR HISTIDINE KINASE"/>
    <property type="match status" value="1"/>
</dbReference>
<dbReference type="PRINTS" id="PR00344">
    <property type="entry name" value="BCTRLSENSOR"/>
</dbReference>
<dbReference type="PROSITE" id="PS50109">
    <property type="entry name" value="HIS_KIN"/>
    <property type="match status" value="1"/>
</dbReference>
<accession>A0A2T0MIF7</accession>
<keyword evidence="3" id="KW-0597">Phosphoprotein</keyword>
<keyword evidence="4" id="KW-0808">Transferase</keyword>
<dbReference type="AlphaFoldDB" id="A0A2T0MIF7"/>
<evidence type="ECO:0000256" key="5">
    <source>
        <dbReference type="ARBA" id="ARBA00022741"/>
    </source>
</evidence>
<dbReference type="GO" id="GO:0000160">
    <property type="term" value="P:phosphorelay signal transduction system"/>
    <property type="evidence" value="ECO:0007669"/>
    <property type="project" value="UniProtKB-KW"/>
</dbReference>
<dbReference type="GO" id="GO:0005524">
    <property type="term" value="F:ATP binding"/>
    <property type="evidence" value="ECO:0007669"/>
    <property type="project" value="UniProtKB-KW"/>
</dbReference>
<dbReference type="PANTHER" id="PTHR43065:SF10">
    <property type="entry name" value="PEROXIDE STRESS-ACTIVATED HISTIDINE KINASE MAK3"/>
    <property type="match status" value="1"/>
</dbReference>
<dbReference type="SUPFAM" id="SSF55874">
    <property type="entry name" value="ATPase domain of HSP90 chaperone/DNA topoisomerase II/histidine kinase"/>
    <property type="match status" value="2"/>
</dbReference>
<keyword evidence="5" id="KW-0547">Nucleotide-binding</keyword>
<evidence type="ECO:0000256" key="2">
    <source>
        <dbReference type="ARBA" id="ARBA00012438"/>
    </source>
</evidence>
<evidence type="ECO:0000256" key="7">
    <source>
        <dbReference type="ARBA" id="ARBA00022840"/>
    </source>
</evidence>
<proteinExistence type="predicted"/>
<dbReference type="Pfam" id="PF13589">
    <property type="entry name" value="HATPase_c_3"/>
    <property type="match status" value="1"/>
</dbReference>
<dbReference type="InterPro" id="IPR005467">
    <property type="entry name" value="His_kinase_dom"/>
</dbReference>
<keyword evidence="11" id="KW-1185">Reference proteome</keyword>
<dbReference type="InterPro" id="IPR003594">
    <property type="entry name" value="HATPase_dom"/>
</dbReference>
<keyword evidence="7" id="KW-0067">ATP-binding</keyword>
<dbReference type="GO" id="GO:0004673">
    <property type="term" value="F:protein histidine kinase activity"/>
    <property type="evidence" value="ECO:0007669"/>
    <property type="project" value="UniProtKB-EC"/>
</dbReference>
<keyword evidence="8" id="KW-0902">Two-component regulatory system</keyword>
<dbReference type="RefSeq" id="WP_106144270.1">
    <property type="nucleotide sequence ID" value="NZ_PVYX01000001.1"/>
</dbReference>
<evidence type="ECO:0000313" key="11">
    <source>
        <dbReference type="Proteomes" id="UP000237640"/>
    </source>
</evidence>
<feature type="domain" description="Histidine kinase" evidence="9">
    <location>
        <begin position="548"/>
        <end position="775"/>
    </location>
</feature>